<comment type="caution">
    <text evidence="4">The sequence shown here is derived from an EMBL/GenBank/DDBJ whole genome shotgun (WGS) entry which is preliminary data.</text>
</comment>
<dbReference type="EMBL" id="LELK01000004">
    <property type="protein sequence ID" value="KMM37528.1"/>
    <property type="molecule type" value="Genomic_DNA"/>
</dbReference>
<proteinExistence type="predicted"/>
<dbReference type="InterPro" id="IPR000192">
    <property type="entry name" value="Aminotrans_V_dom"/>
</dbReference>
<accession>A0A0J6CWL9</accession>
<dbReference type="AlphaFoldDB" id="A0A0J6CWL9"/>
<dbReference type="STRING" id="157733.AB986_16935"/>
<keyword evidence="4" id="KW-0808">Transferase</keyword>
<name>A0A0J6CWL9_9BACL</name>
<evidence type="ECO:0000259" key="3">
    <source>
        <dbReference type="Pfam" id="PF00266"/>
    </source>
</evidence>
<dbReference type="Gene3D" id="3.40.640.10">
    <property type="entry name" value="Type I PLP-dependent aspartate aminotransferase-like (Major domain)"/>
    <property type="match status" value="1"/>
</dbReference>
<gene>
    <name evidence="4" type="ORF">AB986_16935</name>
</gene>
<dbReference type="Gene3D" id="3.90.1150.10">
    <property type="entry name" value="Aspartate Aminotransferase, domain 1"/>
    <property type="match status" value="1"/>
</dbReference>
<protein>
    <submittedName>
        <fullName evidence="4">Cysteine desulfurase</fullName>
        <ecNumber evidence="4">2.8.1.7</ecNumber>
    </submittedName>
</protein>
<dbReference type="PANTHER" id="PTHR11601">
    <property type="entry name" value="CYSTEINE DESULFURYLASE FAMILY MEMBER"/>
    <property type="match status" value="1"/>
</dbReference>
<keyword evidence="2" id="KW-0663">Pyridoxal phosphate</keyword>
<sequence>MIYLDYAASTPMSDRAMMTYTKTAREYFANTQSLHDAGTTAAQLLEIARTTIATHVNGDPSGVYFTSGGTEANILALTSLIKRYPKGHLITVEGEHSSVLNTFAKLEKEGYRVSYLTYNHEGRIETERLLEAICEDTILVSVASGNSEIGSTQPLEEIGRELYRRNILFHTDAVQTYGKIPIDVQKMNISALSISSHKLHGPKGVGACYINPSISWDPVIPGTIHEKGFRPGTINLPGICSFTAAVEETFERLESEQKRLQNLRTYLLNGIVHPNIVIEGQKQTGLPHIVGIRIKGLEGQYAMLEFNRKGIAVSTGSACSVGQQKPSKTLLSMGRTEDEARELVRISFGRETTEKDLKKTIDVFQEILTRCSAIKI</sequence>
<evidence type="ECO:0000313" key="4">
    <source>
        <dbReference type="EMBL" id="KMM37528.1"/>
    </source>
</evidence>
<dbReference type="PIRSF" id="PIRSF005572">
    <property type="entry name" value="NifS"/>
    <property type="match status" value="1"/>
</dbReference>
<comment type="cofactor">
    <cofactor evidence="1">
        <name>pyridoxal 5'-phosphate</name>
        <dbReference type="ChEBI" id="CHEBI:597326"/>
    </cofactor>
</comment>
<feature type="domain" description="Aminotransferase class V" evidence="3">
    <location>
        <begin position="2"/>
        <end position="358"/>
    </location>
</feature>
<dbReference type="PATRIC" id="fig|157733.3.peg.1478"/>
<reference evidence="4" key="1">
    <citation type="submission" date="2015-06" db="EMBL/GenBank/DDBJ databases">
        <authorList>
            <person name="Liu B."/>
            <person name="Wang J."/>
            <person name="Zhu Y."/>
            <person name="Liu G."/>
            <person name="Chen Q."/>
            <person name="Zheng C."/>
            <person name="Che J."/>
            <person name="Ge C."/>
            <person name="Shi H."/>
            <person name="Pan Z."/>
            <person name="Liu X."/>
        </authorList>
    </citation>
    <scope>NUCLEOTIDE SEQUENCE [LARGE SCALE GENOMIC DNA]</scope>
    <source>
        <strain evidence="4">DSM 16346</strain>
    </source>
</reference>
<dbReference type="NCBIfam" id="NF002806">
    <property type="entry name" value="PRK02948.1"/>
    <property type="match status" value="1"/>
</dbReference>
<dbReference type="GO" id="GO:0031071">
    <property type="term" value="F:cysteine desulfurase activity"/>
    <property type="evidence" value="ECO:0007669"/>
    <property type="project" value="UniProtKB-EC"/>
</dbReference>
<evidence type="ECO:0000313" key="5">
    <source>
        <dbReference type="Proteomes" id="UP000035996"/>
    </source>
</evidence>
<dbReference type="OrthoDB" id="9808002at2"/>
<keyword evidence="5" id="KW-1185">Reference proteome</keyword>
<evidence type="ECO:0000256" key="2">
    <source>
        <dbReference type="ARBA" id="ARBA00022898"/>
    </source>
</evidence>
<organism evidence="4 5">
    <name type="scientific">Guptibacillus hwajinpoensis</name>
    <dbReference type="NCBI Taxonomy" id="208199"/>
    <lineage>
        <taxon>Bacteria</taxon>
        <taxon>Bacillati</taxon>
        <taxon>Bacillota</taxon>
        <taxon>Bacilli</taxon>
        <taxon>Bacillales</taxon>
        <taxon>Guptibacillaceae</taxon>
        <taxon>Guptibacillus</taxon>
    </lineage>
</organism>
<dbReference type="RefSeq" id="WP_048312625.1">
    <property type="nucleotide sequence ID" value="NZ_CP119526.1"/>
</dbReference>
<dbReference type="SUPFAM" id="SSF53383">
    <property type="entry name" value="PLP-dependent transferases"/>
    <property type="match status" value="1"/>
</dbReference>
<dbReference type="Gene3D" id="1.10.260.50">
    <property type="match status" value="1"/>
</dbReference>
<dbReference type="InterPro" id="IPR016454">
    <property type="entry name" value="Cysteine_dSase"/>
</dbReference>
<dbReference type="EC" id="2.8.1.7" evidence="4"/>
<dbReference type="InterPro" id="IPR015422">
    <property type="entry name" value="PyrdxlP-dep_Trfase_small"/>
</dbReference>
<dbReference type="InterPro" id="IPR015421">
    <property type="entry name" value="PyrdxlP-dep_Trfase_major"/>
</dbReference>
<dbReference type="PANTHER" id="PTHR11601:SF36">
    <property type="entry name" value="CYSTEINE DESULFURASE NIFS-RELATED"/>
    <property type="match status" value="1"/>
</dbReference>
<dbReference type="InterPro" id="IPR015424">
    <property type="entry name" value="PyrdxlP-dep_Trfase"/>
</dbReference>
<dbReference type="Proteomes" id="UP000035996">
    <property type="component" value="Unassembled WGS sequence"/>
</dbReference>
<dbReference type="Pfam" id="PF00266">
    <property type="entry name" value="Aminotran_5"/>
    <property type="match status" value="1"/>
</dbReference>
<evidence type="ECO:0000256" key="1">
    <source>
        <dbReference type="ARBA" id="ARBA00001933"/>
    </source>
</evidence>